<reference evidence="2" key="1">
    <citation type="submission" date="2021-03" db="EMBL/GenBank/DDBJ databases">
        <authorList>
            <person name="Tagirdzhanova G."/>
        </authorList>
    </citation>
    <scope>NUCLEOTIDE SEQUENCE</scope>
</reference>
<dbReference type="GO" id="GO:0043531">
    <property type="term" value="F:ADP binding"/>
    <property type="evidence" value="ECO:0007669"/>
    <property type="project" value="InterPro"/>
</dbReference>
<dbReference type="SUPFAM" id="SSF52540">
    <property type="entry name" value="P-loop containing nucleoside triphosphate hydrolases"/>
    <property type="match status" value="1"/>
</dbReference>
<comment type="caution">
    <text evidence="2">The sequence shown here is derived from an EMBL/GenBank/DDBJ whole genome shotgun (WGS) entry which is preliminary data.</text>
</comment>
<name>A0A8H3FRN1_9LECA</name>
<dbReference type="OrthoDB" id="427518at2759"/>
<dbReference type="Pfam" id="PF00931">
    <property type="entry name" value="NB-ARC"/>
    <property type="match status" value="1"/>
</dbReference>
<dbReference type="Gene3D" id="3.40.50.300">
    <property type="entry name" value="P-loop containing nucleotide triphosphate hydrolases"/>
    <property type="match status" value="1"/>
</dbReference>
<dbReference type="InterPro" id="IPR027417">
    <property type="entry name" value="P-loop_NTPase"/>
</dbReference>
<gene>
    <name evidence="2" type="primary">KLC3</name>
    <name evidence="2" type="ORF">IMSHALPRED_006851</name>
</gene>
<dbReference type="EMBL" id="CAJPDT010000041">
    <property type="protein sequence ID" value="CAF9926031.1"/>
    <property type="molecule type" value="Genomic_DNA"/>
</dbReference>
<evidence type="ECO:0000259" key="1">
    <source>
        <dbReference type="Pfam" id="PF00931"/>
    </source>
</evidence>
<accession>A0A8H3FRN1</accession>
<evidence type="ECO:0000313" key="2">
    <source>
        <dbReference type="EMBL" id="CAF9926031.1"/>
    </source>
</evidence>
<proteinExistence type="predicted"/>
<evidence type="ECO:0000313" key="3">
    <source>
        <dbReference type="Proteomes" id="UP000664534"/>
    </source>
</evidence>
<sequence length="1333" mass="150310">MVLGRLDTRYAPVTKTTYGMVFFGTPHRGGNNAGLGEVIASIARFALRKPTNDYLNVLRHNSFLAEVLRKNFKPLQDDFHVLSFFETLPMGKAGMIVDKESAELGLSGAKETVIGIEADHSNICKFESQDDEKYKLVSKAICQFVREAIGSWAMRAKETKAAFPSTDLTNQLSPYYVSREGLTQELDRMLVQGEQAQEGPKIVLVYGQAGFGKTQLVRDFARKQLKYGSAFRWLDASDVGKLKKSLLDIAEEAGLIPERFAVEPKDSWSEKSIRETLRFIGEIQQKWLLIYDNFDVSENESTLLRNFFPSGSHGQIIVTSRNRSVASDIDAECLHVESMTDQEAVELLGKSAKMNPRELDSQARDLQRQIAAGLLGSHPLAIAQAGAYIRNLISSSTLGAEERLREYIMRFTAREAEMLNAQNGSLVREYGRSIIASWDLSFRNVLDKNPVAARLFLFLGFLHHTNIPQDLFARAHDSKREIQTQDGVILEDKPYSWMQDVLVDEHGHSGEWDASNLRHCMGILESYSLIRITKGPQYSIHPLVHAWTRLGNIASAEDLEANAHLALVFLSRVGIVDYQRSPRGKAVHLKFISHLESCIRFAQKQTTLLELRGAQPQPKLRSRCLLELHRLLDGQALNWEMKVQQLRANLAVLATVSGSVHDGLDCPSTLKAICLLLKYIRIYNSCADVVAELSAVMLSLTPSLPTRDERGNRAEAHLEFLHLITSALMHTATPDEFDDAEIQALKWADDHRGEMNPGFYLSRKVYIMNFGVLAGFNLAERLLRLTEFLVELEAELGEESTLTWIIRCAIGRCLMKTGKKAEAVSIFKGILDQCPTLESDMGFVVKAASYALGTVFTGDKSYRDLLNIHRSLKEINAAELGPYHMDTLQEKNSELSYESKLLPYEQSHEFPYMIGFNSIFLSTDQNACLEQGDITILESALSCKASGRESEIGPLWDGIVDQSKLLPSTESLFQSFTLALETAAAAGDRQGYHSISSGLRKGSETLRARMLTHGGRESKFEELKRLRNLWYRLTTLHEAADASSNSGDASRIASMAESIYSDVGNAPVRAQPTMVWLVTNYIMWLFQLKPFRKTSPVSPSFLENFRKMNLKYFGAESIMTYRIMGTLTLCYRMVGREEPAIRLEDEITKQRIREGIEVSRGVTYRRLKAAWTMETLVNAYKRREWYTETVRLFEIVIEAFKKHFGIAAEETMVYVRFAIELYGRLEMDEKIDEVLETMLPVFQEGGDEQQQRLTDQITSVVKRCSNTKQDAAAHRVLLWLTTNGNLNIASKIVCLRDLEIFAGRLGKDDLVRKYSEERAACERQTADLEQSNA</sequence>
<protein>
    <submittedName>
        <fullName evidence="2">Kinesin light chain 3</fullName>
    </submittedName>
</protein>
<dbReference type="InterPro" id="IPR002182">
    <property type="entry name" value="NB-ARC"/>
</dbReference>
<dbReference type="PANTHER" id="PTHR35205:SF1">
    <property type="entry name" value="ZU5 DOMAIN-CONTAINING PROTEIN"/>
    <property type="match status" value="1"/>
</dbReference>
<dbReference type="Proteomes" id="UP000664534">
    <property type="component" value="Unassembled WGS sequence"/>
</dbReference>
<keyword evidence="3" id="KW-1185">Reference proteome</keyword>
<feature type="domain" description="NB-ARC" evidence="1">
    <location>
        <begin position="197"/>
        <end position="355"/>
    </location>
</feature>
<dbReference type="PANTHER" id="PTHR35205">
    <property type="entry name" value="NB-ARC AND TPR DOMAIN PROTEIN"/>
    <property type="match status" value="1"/>
</dbReference>
<organism evidence="2 3">
    <name type="scientific">Imshaugia aleurites</name>
    <dbReference type="NCBI Taxonomy" id="172621"/>
    <lineage>
        <taxon>Eukaryota</taxon>
        <taxon>Fungi</taxon>
        <taxon>Dikarya</taxon>
        <taxon>Ascomycota</taxon>
        <taxon>Pezizomycotina</taxon>
        <taxon>Lecanoromycetes</taxon>
        <taxon>OSLEUM clade</taxon>
        <taxon>Lecanoromycetidae</taxon>
        <taxon>Lecanorales</taxon>
        <taxon>Lecanorineae</taxon>
        <taxon>Parmeliaceae</taxon>
        <taxon>Imshaugia</taxon>
    </lineage>
</organism>